<accession>A0A6J5CA90</accession>
<reference evidence="2 3" key="1">
    <citation type="submission" date="2020-04" db="EMBL/GenBank/DDBJ databases">
        <authorList>
            <person name="De Canck E."/>
        </authorList>
    </citation>
    <scope>NUCLEOTIDE SEQUENCE [LARGE SCALE GENOMIC DNA]</scope>
    <source>
        <strain evidence="2 3">LMG 22037</strain>
    </source>
</reference>
<gene>
    <name evidence="2" type="ORF">LMG22037_05352</name>
</gene>
<dbReference type="EMBL" id="CADIKB010000037">
    <property type="protein sequence ID" value="CAB3728205.1"/>
    <property type="molecule type" value="Genomic_DNA"/>
</dbReference>
<dbReference type="RefSeq" id="WP_175145338.1">
    <property type="nucleotide sequence ID" value="NZ_CADFGL010000034.1"/>
</dbReference>
<protein>
    <submittedName>
        <fullName evidence="2">Uncharacterized protein</fullName>
    </submittedName>
</protein>
<name>A0A6J5CA90_9BURK</name>
<evidence type="ECO:0000256" key="1">
    <source>
        <dbReference type="SAM" id="MobiDB-lite"/>
    </source>
</evidence>
<evidence type="ECO:0000313" key="2">
    <source>
        <dbReference type="EMBL" id="CAB3728205.1"/>
    </source>
</evidence>
<organism evidence="2 3">
    <name type="scientific">Paraburkholderia phenoliruptrix</name>
    <dbReference type="NCBI Taxonomy" id="252970"/>
    <lineage>
        <taxon>Bacteria</taxon>
        <taxon>Pseudomonadati</taxon>
        <taxon>Pseudomonadota</taxon>
        <taxon>Betaproteobacteria</taxon>
        <taxon>Burkholderiales</taxon>
        <taxon>Burkholderiaceae</taxon>
        <taxon>Paraburkholderia</taxon>
    </lineage>
</organism>
<proteinExistence type="predicted"/>
<feature type="region of interest" description="Disordered" evidence="1">
    <location>
        <begin position="1"/>
        <end position="25"/>
    </location>
</feature>
<evidence type="ECO:0000313" key="3">
    <source>
        <dbReference type="Proteomes" id="UP000494249"/>
    </source>
</evidence>
<dbReference type="AlphaFoldDB" id="A0A6J5CA90"/>
<dbReference type="Proteomes" id="UP000494249">
    <property type="component" value="Unassembled WGS sequence"/>
</dbReference>
<sequence>MPESTAVAGPQRVREHAASSRNPPGRFPVQFLIFVLSQKPAGAAFIGHAAVVPG</sequence>